<gene>
    <name evidence="1" type="ORF">SAMN04487771_10393</name>
</gene>
<dbReference type="Proteomes" id="UP000199820">
    <property type="component" value="Unassembled WGS sequence"/>
</dbReference>
<evidence type="ECO:0000313" key="2">
    <source>
        <dbReference type="Proteomes" id="UP000199820"/>
    </source>
</evidence>
<reference evidence="1 2" key="1">
    <citation type="submission" date="2016-10" db="EMBL/GenBank/DDBJ databases">
        <authorList>
            <person name="de Groot N.N."/>
        </authorList>
    </citation>
    <scope>NUCLEOTIDE SEQUENCE [LARGE SCALE GENOMIC DNA]</scope>
    <source>
        <strain evidence="1 2">KH1P1</strain>
    </source>
</reference>
<proteinExistence type="predicted"/>
<organism evidence="1 2">
    <name type="scientific">[Clostridium] aminophilum</name>
    <dbReference type="NCBI Taxonomy" id="1526"/>
    <lineage>
        <taxon>Bacteria</taxon>
        <taxon>Bacillati</taxon>
        <taxon>Bacillota</taxon>
        <taxon>Clostridia</taxon>
        <taxon>Lachnospirales</taxon>
        <taxon>Lachnospiraceae</taxon>
    </lineage>
</organism>
<protein>
    <submittedName>
        <fullName evidence="1">Uncharacterized protein</fullName>
    </submittedName>
</protein>
<accession>A0A1I0GVF8</accession>
<evidence type="ECO:0000313" key="1">
    <source>
        <dbReference type="EMBL" id="SET75122.1"/>
    </source>
</evidence>
<keyword evidence="2" id="KW-1185">Reference proteome</keyword>
<dbReference type="STRING" id="1526.SAMN02910262_01869"/>
<dbReference type="AlphaFoldDB" id="A0A1I0GVF8"/>
<dbReference type="eggNOG" id="ENOG50334VA">
    <property type="taxonomic scope" value="Bacteria"/>
</dbReference>
<name>A0A1I0GVF8_9FIRM</name>
<sequence>MMTTIQTLPLVMPEEEALKIAGGYRNPFVKMMAGKKKINLRLMYLENRYYIYEITYHKSPIASLFGKEEVEKRQKIRIMVDATTCSASYTSDPIATVRKETDDLSVQGSYYDDQRLEDCGANMAKRMVRRRVGKQISIRALSMEKVYRPFYIAVYGDMKEGTKARYLPIAADGNEINTTL</sequence>
<dbReference type="RefSeq" id="WP_074650007.1">
    <property type="nucleotide sequence ID" value="NZ_FOIL01000039.1"/>
</dbReference>
<dbReference type="OrthoDB" id="3667at2"/>
<dbReference type="EMBL" id="FOIL01000039">
    <property type="protein sequence ID" value="SET75122.1"/>
    <property type="molecule type" value="Genomic_DNA"/>
</dbReference>